<organism evidence="1">
    <name type="scientific">Clostridium botulinum</name>
    <dbReference type="NCBI Taxonomy" id="1491"/>
    <lineage>
        <taxon>Bacteria</taxon>
        <taxon>Bacillati</taxon>
        <taxon>Bacillota</taxon>
        <taxon>Clostridia</taxon>
        <taxon>Eubacteriales</taxon>
        <taxon>Clostridiaceae</taxon>
        <taxon>Clostridium</taxon>
    </lineage>
</organism>
<accession>C4IXI1</accession>
<proteinExistence type="predicted"/>
<evidence type="ECO:0000313" key="1">
    <source>
        <dbReference type="EMBL" id="BAH29531.1"/>
    </source>
</evidence>
<dbReference type="AlphaFoldDB" id="C4IXI1"/>
<sequence>MCFLYRYWSCCFTKDKEKALKDTLEFNKGFTLSLIPLELKLDKLRRHMRNGYTMSLIIKRKKIEQKKRKLQNY</sequence>
<geneLocation type="plasmid" evidence="1">
    <name>pC2C203U28</name>
</geneLocation>
<protein>
    <submittedName>
        <fullName evidence="1">Putative replication protein</fullName>
    </submittedName>
</protein>
<keyword evidence="1" id="KW-0614">Plasmid</keyword>
<name>C4IXI1_CLOBO</name>
<dbReference type="EMBL" id="AP010934">
    <property type="protein sequence ID" value="BAH29531.1"/>
    <property type="molecule type" value="Genomic_DNA"/>
</dbReference>
<reference evidence="1" key="1">
    <citation type="journal article" date="2009" name="J. Bacteriol.">
        <title>Molecular analysis of an extrachromosomal element containing the C2 toxin gene discovered in Clostridium botulinum type C.</title>
        <authorList>
            <person name="Sakaguchi Y."/>
            <person name="Hayashi T."/>
            <person name="Yamamoto Y."/>
            <person name="Nakayama K."/>
            <person name="Zhang K."/>
            <person name="Ma S."/>
            <person name="Arimitsu H."/>
            <person name="Oguma K."/>
        </authorList>
    </citation>
    <scope>NUCLEOTIDE SEQUENCE</scope>
    <source>
        <plasmid evidence="1">pC2C203U28</plasmid>
    </source>
</reference>